<dbReference type="EMBL" id="VMBF01000001">
    <property type="protein sequence ID" value="TSJ82355.1"/>
    <property type="molecule type" value="Genomic_DNA"/>
</dbReference>
<dbReference type="OrthoDB" id="670562at2"/>
<feature type="transmembrane region" description="Helical" evidence="1">
    <location>
        <begin position="77"/>
        <end position="96"/>
    </location>
</feature>
<evidence type="ECO:0000313" key="5">
    <source>
        <dbReference type="Proteomes" id="UP000322315"/>
    </source>
</evidence>
<accession>A0A5M7BHB0</accession>
<keyword evidence="1" id="KW-1133">Transmembrane helix</keyword>
<keyword evidence="1" id="KW-0812">Transmembrane</keyword>
<reference evidence="2" key="3">
    <citation type="submission" date="2019-09" db="EMBL/GenBank/DDBJ databases">
        <authorList>
            <person name="Zhang D.-C."/>
        </authorList>
    </citation>
    <scope>NUCLEOTIDE SEQUENCE</scope>
    <source>
        <strain evidence="2">RU-4-M-4</strain>
    </source>
</reference>
<dbReference type="Proteomes" id="UP000315145">
    <property type="component" value="Unassembled WGS sequence"/>
</dbReference>
<protein>
    <submittedName>
        <fullName evidence="2">Uncharacterized protein</fullName>
    </submittedName>
</protein>
<gene>
    <name evidence="2" type="ORF">F2B50_04555</name>
    <name evidence="3" type="ORF">FPF71_04555</name>
</gene>
<proteinExistence type="predicted"/>
<name>A0A5M7BHB0_9FLAO</name>
<comment type="caution">
    <text evidence="2">The sequence shown here is derived from an EMBL/GenBank/DDBJ whole genome shotgun (WGS) entry which is preliminary data.</text>
</comment>
<evidence type="ECO:0000313" key="3">
    <source>
        <dbReference type="EMBL" id="TSJ82355.1"/>
    </source>
</evidence>
<evidence type="ECO:0000313" key="4">
    <source>
        <dbReference type="Proteomes" id="UP000315145"/>
    </source>
</evidence>
<dbReference type="EMBL" id="VWRS01000001">
    <property type="protein sequence ID" value="KAA5828110.1"/>
    <property type="molecule type" value="Genomic_DNA"/>
</dbReference>
<keyword evidence="1" id="KW-0472">Membrane</keyword>
<reference evidence="3 4" key="2">
    <citation type="submission" date="2019-07" db="EMBL/GenBank/DDBJ databases">
        <title>Algibacter marinivivus sp. nov., isolated from the surface of a marine red alga.</title>
        <authorList>
            <person name="Zhong X."/>
            <person name="Xu W."/>
            <person name="Zhang Y."/>
            <person name="Zhang Q."/>
            <person name="Du Z."/>
        </authorList>
    </citation>
    <scope>NUCLEOTIDE SEQUENCE [LARGE SCALE GENOMIC DNA]</scope>
    <source>
        <strain evidence="3 4">RU-4-M-4</strain>
    </source>
</reference>
<feature type="transmembrane region" description="Helical" evidence="1">
    <location>
        <begin position="7"/>
        <end position="26"/>
    </location>
</feature>
<feature type="transmembrane region" description="Helical" evidence="1">
    <location>
        <begin position="108"/>
        <end position="130"/>
    </location>
</feature>
<evidence type="ECO:0000256" key="1">
    <source>
        <dbReference type="SAM" id="Phobius"/>
    </source>
</evidence>
<organism evidence="2 5">
    <name type="scientific">Algibacter amylolyticus</name>
    <dbReference type="NCBI Taxonomy" id="1608400"/>
    <lineage>
        <taxon>Bacteria</taxon>
        <taxon>Pseudomonadati</taxon>
        <taxon>Bacteroidota</taxon>
        <taxon>Flavobacteriia</taxon>
        <taxon>Flavobacteriales</taxon>
        <taxon>Flavobacteriaceae</taxon>
        <taxon>Algibacter</taxon>
    </lineage>
</organism>
<feature type="transmembrane region" description="Helical" evidence="1">
    <location>
        <begin position="46"/>
        <end position="65"/>
    </location>
</feature>
<evidence type="ECO:0000313" key="2">
    <source>
        <dbReference type="EMBL" id="KAA5828110.1"/>
    </source>
</evidence>
<sequence>MYIHLKLIGVLLILLALIHIFFYKYFKWETNLKSLSLINKQMMTTHTFFIALTIFLMGLLCLTSSTALIETSLGRKICLGLGVFWSFRLFFQFFVYSKKLWKGKKFETLMHILFSIFWVYFSTTFIMIYLN</sequence>
<dbReference type="Proteomes" id="UP000322315">
    <property type="component" value="Unassembled WGS sequence"/>
</dbReference>
<dbReference type="AlphaFoldDB" id="A0A5M7BHB0"/>
<reference evidence="2 5" key="1">
    <citation type="journal article" date="2015" name="Int. J. Syst. Evol. Microbiol.">
        <title>Algibacter amylolyticus sp. nov., isolated from intertidal sediment.</title>
        <authorList>
            <person name="Zhang D.C."/>
            <person name="Wu J."/>
            <person name="Neuner K."/>
            <person name="Yao J."/>
            <person name="Margesin R."/>
        </authorList>
    </citation>
    <scope>NUCLEOTIDE SEQUENCE [LARGE SCALE GENOMIC DNA]</scope>
    <source>
        <strain evidence="2 5">RU-4-M-4</strain>
    </source>
</reference>
<keyword evidence="4" id="KW-1185">Reference proteome</keyword>